<accession>E1JV79</accession>
<organism evidence="9 10">
    <name type="scientific">Solidesulfovibrio fructosivorans JJ]</name>
    <dbReference type="NCBI Taxonomy" id="596151"/>
    <lineage>
        <taxon>Bacteria</taxon>
        <taxon>Pseudomonadati</taxon>
        <taxon>Thermodesulfobacteriota</taxon>
        <taxon>Desulfovibrionia</taxon>
        <taxon>Desulfovibrionales</taxon>
        <taxon>Desulfovibrionaceae</taxon>
        <taxon>Solidesulfovibrio</taxon>
    </lineage>
</organism>
<dbReference type="PANTHER" id="PTHR30151:SF0">
    <property type="entry name" value="ABC TRANSPORTER PERMEASE PROTEIN MJ0413-RELATED"/>
    <property type="match status" value="1"/>
</dbReference>
<dbReference type="AlphaFoldDB" id="E1JV79"/>
<sequence>MGYLLLLALLLLWEATARGGVVRPDLLPPVSGVVAELWRLTVSGELWRQGGATLWRTLAGFAFGGGVGVLLGFCCGVFPEFGRASRTTVEFLRPMPSVALIPIGILFLGLGFGLCVGIAGFACCWPAYVAALAGASAAGPELLATARVYGLSRRETILLVRAPAALPQVMAGLRVALAVAVAVTVTTEMAAAGSGLGSFILESSLARRPDAMYAGIVAVGLLGFGLNAAFVGVRGRVLRWMPRRGR</sequence>
<keyword evidence="10" id="KW-1185">Reference proteome</keyword>
<dbReference type="PANTHER" id="PTHR30151">
    <property type="entry name" value="ALKANE SULFONATE ABC TRANSPORTER-RELATED, MEMBRANE SUBUNIT"/>
    <property type="match status" value="1"/>
</dbReference>
<dbReference type="EMBL" id="AECZ01000008">
    <property type="protein sequence ID" value="EFL51673.1"/>
    <property type="molecule type" value="Genomic_DNA"/>
</dbReference>
<keyword evidence="5 7" id="KW-1133">Transmembrane helix</keyword>
<keyword evidence="2 7" id="KW-0813">Transport</keyword>
<keyword evidence="6 7" id="KW-0472">Membrane</keyword>
<gene>
    <name evidence="9" type="ORF">DesfrDRAFT_1528</name>
</gene>
<evidence type="ECO:0000256" key="4">
    <source>
        <dbReference type="ARBA" id="ARBA00022692"/>
    </source>
</evidence>
<dbReference type="Proteomes" id="UP000006250">
    <property type="component" value="Unassembled WGS sequence"/>
</dbReference>
<comment type="subcellular location">
    <subcellularLocation>
        <location evidence="1 7">Cell membrane</location>
        <topology evidence="1 7">Multi-pass membrane protein</topology>
    </subcellularLocation>
</comment>
<evidence type="ECO:0000313" key="10">
    <source>
        <dbReference type="Proteomes" id="UP000006250"/>
    </source>
</evidence>
<dbReference type="Gene3D" id="1.10.3720.10">
    <property type="entry name" value="MetI-like"/>
    <property type="match status" value="1"/>
</dbReference>
<evidence type="ECO:0000313" key="9">
    <source>
        <dbReference type="EMBL" id="EFL51673.1"/>
    </source>
</evidence>
<evidence type="ECO:0000256" key="7">
    <source>
        <dbReference type="RuleBase" id="RU363032"/>
    </source>
</evidence>
<dbReference type="SUPFAM" id="SSF161098">
    <property type="entry name" value="MetI-like"/>
    <property type="match status" value="1"/>
</dbReference>
<keyword evidence="4 7" id="KW-0812">Transmembrane</keyword>
<dbReference type="InterPro" id="IPR000515">
    <property type="entry name" value="MetI-like"/>
</dbReference>
<keyword evidence="3" id="KW-1003">Cell membrane</keyword>
<protein>
    <submittedName>
        <fullName evidence="9">Binding-protein-dependent transport systems inner membrane component</fullName>
    </submittedName>
</protein>
<comment type="similarity">
    <text evidence="7">Belongs to the binding-protein-dependent transport system permease family.</text>
</comment>
<feature type="transmembrane region" description="Helical" evidence="7">
    <location>
        <begin position="99"/>
        <end position="122"/>
    </location>
</feature>
<dbReference type="GO" id="GO:0055085">
    <property type="term" value="P:transmembrane transport"/>
    <property type="evidence" value="ECO:0007669"/>
    <property type="project" value="InterPro"/>
</dbReference>
<evidence type="ECO:0000259" key="8">
    <source>
        <dbReference type="PROSITE" id="PS50928"/>
    </source>
</evidence>
<feature type="transmembrane region" description="Helical" evidence="7">
    <location>
        <begin position="128"/>
        <end position="150"/>
    </location>
</feature>
<evidence type="ECO:0000256" key="6">
    <source>
        <dbReference type="ARBA" id="ARBA00023136"/>
    </source>
</evidence>
<evidence type="ECO:0000256" key="1">
    <source>
        <dbReference type="ARBA" id="ARBA00004651"/>
    </source>
</evidence>
<dbReference type="STRING" id="596151.DesfrDRAFT_1528"/>
<evidence type="ECO:0000256" key="5">
    <source>
        <dbReference type="ARBA" id="ARBA00022989"/>
    </source>
</evidence>
<dbReference type="eggNOG" id="COG0600">
    <property type="taxonomic scope" value="Bacteria"/>
</dbReference>
<evidence type="ECO:0000256" key="2">
    <source>
        <dbReference type="ARBA" id="ARBA00022448"/>
    </source>
</evidence>
<dbReference type="PROSITE" id="PS50928">
    <property type="entry name" value="ABC_TM1"/>
    <property type="match status" value="1"/>
</dbReference>
<dbReference type="GO" id="GO:0005886">
    <property type="term" value="C:plasma membrane"/>
    <property type="evidence" value="ECO:0007669"/>
    <property type="project" value="UniProtKB-SubCell"/>
</dbReference>
<feature type="transmembrane region" description="Helical" evidence="7">
    <location>
        <begin position="171"/>
        <end position="191"/>
    </location>
</feature>
<feature type="transmembrane region" description="Helical" evidence="7">
    <location>
        <begin position="54"/>
        <end position="78"/>
    </location>
</feature>
<comment type="caution">
    <text evidence="9">The sequence shown here is derived from an EMBL/GenBank/DDBJ whole genome shotgun (WGS) entry which is preliminary data.</text>
</comment>
<dbReference type="InterPro" id="IPR035906">
    <property type="entry name" value="MetI-like_sf"/>
</dbReference>
<proteinExistence type="inferred from homology"/>
<feature type="transmembrane region" description="Helical" evidence="7">
    <location>
        <begin position="211"/>
        <end position="233"/>
    </location>
</feature>
<dbReference type="RefSeq" id="WP_005992645.1">
    <property type="nucleotide sequence ID" value="NZ_AECZ01000008.1"/>
</dbReference>
<evidence type="ECO:0000256" key="3">
    <source>
        <dbReference type="ARBA" id="ARBA00022475"/>
    </source>
</evidence>
<name>E1JV79_SOLFR</name>
<reference evidence="9 10" key="1">
    <citation type="submission" date="2010-08" db="EMBL/GenBank/DDBJ databases">
        <title>The draft genome of Desulfovibrio fructosovorans JJ.</title>
        <authorList>
            <consortium name="US DOE Joint Genome Institute (JGI-PGF)"/>
            <person name="Lucas S."/>
            <person name="Copeland A."/>
            <person name="Lapidus A."/>
            <person name="Cheng J.-F."/>
            <person name="Bruce D."/>
            <person name="Goodwin L."/>
            <person name="Pitluck S."/>
            <person name="Land M.L."/>
            <person name="Hauser L."/>
            <person name="Chang Y.-J."/>
            <person name="Jeffries C."/>
            <person name="Wall J.D."/>
            <person name="Stahl D.A."/>
            <person name="Arkin A.P."/>
            <person name="Dehal P."/>
            <person name="Stolyar S.M."/>
            <person name="Hazen T.C."/>
            <person name="Woyke T.J."/>
        </authorList>
    </citation>
    <scope>NUCLEOTIDE SEQUENCE [LARGE SCALE GENOMIC DNA]</scope>
    <source>
        <strain evidence="9 10">JJ</strain>
    </source>
</reference>
<feature type="domain" description="ABC transmembrane type-1" evidence="8">
    <location>
        <begin position="54"/>
        <end position="234"/>
    </location>
</feature>
<dbReference type="Pfam" id="PF00528">
    <property type="entry name" value="BPD_transp_1"/>
    <property type="match status" value="1"/>
</dbReference>